<dbReference type="OrthoDB" id="2689580at2759"/>
<comment type="caution">
    <text evidence="1">The sequence shown here is derived from an EMBL/GenBank/DDBJ whole genome shotgun (WGS) entry which is preliminary data.</text>
</comment>
<accession>A0A9P7FAJ0</accession>
<evidence type="ECO:0000313" key="1">
    <source>
        <dbReference type="EMBL" id="KAG2112058.1"/>
    </source>
</evidence>
<sequence>MAAADNGPSGSDKGHIYRVLAKLIFMDHIKYGPAYSVNSKKFHDVVCNRIRTLRGKYKKIKASFSSTGAGVMSVEGTSANNLLDAALLELPWYTELDAIWHSNPSMAAKVHSSRPETVKLWGVMQNTIGHITQHVDALVDNMQHHSVVRVSYIPNAPDITSKKCQQLKEEKGEVGRVAAGGAGEG</sequence>
<gene>
    <name evidence="1" type="ORF">F5147DRAFT_771620</name>
</gene>
<dbReference type="AlphaFoldDB" id="A0A9P7FAJ0"/>
<organism evidence="1 2">
    <name type="scientific">Suillus discolor</name>
    <dbReference type="NCBI Taxonomy" id="1912936"/>
    <lineage>
        <taxon>Eukaryota</taxon>
        <taxon>Fungi</taxon>
        <taxon>Dikarya</taxon>
        <taxon>Basidiomycota</taxon>
        <taxon>Agaricomycotina</taxon>
        <taxon>Agaricomycetes</taxon>
        <taxon>Agaricomycetidae</taxon>
        <taxon>Boletales</taxon>
        <taxon>Suillineae</taxon>
        <taxon>Suillaceae</taxon>
        <taxon>Suillus</taxon>
    </lineage>
</organism>
<keyword evidence="2" id="KW-1185">Reference proteome</keyword>
<protein>
    <submittedName>
        <fullName evidence="1">Uncharacterized protein</fullName>
    </submittedName>
</protein>
<proteinExistence type="predicted"/>
<reference evidence="1" key="1">
    <citation type="journal article" date="2020" name="New Phytol.">
        <title>Comparative genomics reveals dynamic genome evolution in host specialist ectomycorrhizal fungi.</title>
        <authorList>
            <person name="Lofgren L.A."/>
            <person name="Nguyen N.H."/>
            <person name="Vilgalys R."/>
            <person name="Ruytinx J."/>
            <person name="Liao H.L."/>
            <person name="Branco S."/>
            <person name="Kuo A."/>
            <person name="LaButti K."/>
            <person name="Lipzen A."/>
            <person name="Andreopoulos W."/>
            <person name="Pangilinan J."/>
            <person name="Riley R."/>
            <person name="Hundley H."/>
            <person name="Na H."/>
            <person name="Barry K."/>
            <person name="Grigoriev I.V."/>
            <person name="Stajich J.E."/>
            <person name="Kennedy P.G."/>
        </authorList>
    </citation>
    <scope>NUCLEOTIDE SEQUENCE</scope>
    <source>
        <strain evidence="1">FC423</strain>
    </source>
</reference>
<dbReference type="RefSeq" id="XP_041295115.1">
    <property type="nucleotide sequence ID" value="XM_041441264.1"/>
</dbReference>
<dbReference type="EMBL" id="JABBWM010000016">
    <property type="protein sequence ID" value="KAG2112058.1"/>
    <property type="molecule type" value="Genomic_DNA"/>
</dbReference>
<dbReference type="Proteomes" id="UP000823399">
    <property type="component" value="Unassembled WGS sequence"/>
</dbReference>
<evidence type="ECO:0000313" key="2">
    <source>
        <dbReference type="Proteomes" id="UP000823399"/>
    </source>
</evidence>
<dbReference type="GeneID" id="64703523"/>
<name>A0A9P7FAJ0_9AGAM</name>